<gene>
    <name evidence="3" type="ORF">Tci_428279</name>
</gene>
<dbReference type="InterPro" id="IPR057670">
    <property type="entry name" value="SH3_retrovirus"/>
</dbReference>
<dbReference type="InterPro" id="IPR025724">
    <property type="entry name" value="GAG-pre-integrase_dom"/>
</dbReference>
<name>A0A699HMY4_TANCI</name>
<feature type="domain" description="GAG-pre-integrase" evidence="1">
    <location>
        <begin position="169"/>
        <end position="219"/>
    </location>
</feature>
<accession>A0A699HMY4</accession>
<dbReference type="Pfam" id="PF25597">
    <property type="entry name" value="SH3_retrovirus"/>
    <property type="match status" value="1"/>
</dbReference>
<dbReference type="EMBL" id="BKCJ010189225">
    <property type="protein sequence ID" value="GEY56305.1"/>
    <property type="molecule type" value="Genomic_DNA"/>
</dbReference>
<sequence length="359" mass="40577">MKKCDYPNPKTPKEINNFSVPRSCIFDVPEASSTTCGELLFYSDRLEIQHIEASMNSKELVLPSILYAANARLNAASSNLNVVSSSSALANSPAFVRPSRTPTSTRFGSALNIETLVSAAEHRETPIDETIKSLGPGCIFTLTAISKWECSSYGRALALHARGMSNKKAKHNLDSTYLWHCHLAHISKECIEKPQQEGLLRTIDDDLFDQCVSCLSGKMTKGPFPHRTKREIDLLGIIHTDVWGCKALVKWDMLDKLQQRSVKCIFIGYPRKTMGYYFYFPPKSKIIIARYIEFFEKSLITQEVSGRAIDLEEIQDEYLSPYEITSEIPMDVEGFEPPQEEVILIRRSKRTHRAPIAYV</sequence>
<organism evidence="3">
    <name type="scientific">Tanacetum cinerariifolium</name>
    <name type="common">Dalmatian daisy</name>
    <name type="synonym">Chrysanthemum cinerariifolium</name>
    <dbReference type="NCBI Taxonomy" id="118510"/>
    <lineage>
        <taxon>Eukaryota</taxon>
        <taxon>Viridiplantae</taxon>
        <taxon>Streptophyta</taxon>
        <taxon>Embryophyta</taxon>
        <taxon>Tracheophyta</taxon>
        <taxon>Spermatophyta</taxon>
        <taxon>Magnoliopsida</taxon>
        <taxon>eudicotyledons</taxon>
        <taxon>Gunneridae</taxon>
        <taxon>Pentapetalae</taxon>
        <taxon>asterids</taxon>
        <taxon>campanulids</taxon>
        <taxon>Asterales</taxon>
        <taxon>Asteraceae</taxon>
        <taxon>Asteroideae</taxon>
        <taxon>Anthemideae</taxon>
        <taxon>Anthemidinae</taxon>
        <taxon>Tanacetum</taxon>
    </lineage>
</organism>
<protein>
    <submittedName>
        <fullName evidence="3">Retrotransposon protein, putative, Ty1-copia subclass</fullName>
    </submittedName>
</protein>
<evidence type="ECO:0000259" key="2">
    <source>
        <dbReference type="Pfam" id="PF25597"/>
    </source>
</evidence>
<comment type="caution">
    <text evidence="3">The sequence shown here is derived from an EMBL/GenBank/DDBJ whole genome shotgun (WGS) entry which is preliminary data.</text>
</comment>
<feature type="domain" description="Retroviral polymerase SH3-like" evidence="2">
    <location>
        <begin position="245"/>
        <end position="299"/>
    </location>
</feature>
<dbReference type="Pfam" id="PF13976">
    <property type="entry name" value="gag_pre-integrs"/>
    <property type="match status" value="1"/>
</dbReference>
<reference evidence="3" key="1">
    <citation type="journal article" date="2019" name="Sci. Rep.">
        <title>Draft genome of Tanacetum cinerariifolium, the natural source of mosquito coil.</title>
        <authorList>
            <person name="Yamashiro T."/>
            <person name="Shiraishi A."/>
            <person name="Satake H."/>
            <person name="Nakayama K."/>
        </authorList>
    </citation>
    <scope>NUCLEOTIDE SEQUENCE</scope>
</reference>
<evidence type="ECO:0000313" key="3">
    <source>
        <dbReference type="EMBL" id="GEY56305.1"/>
    </source>
</evidence>
<proteinExistence type="predicted"/>
<dbReference type="AlphaFoldDB" id="A0A699HMY4"/>
<evidence type="ECO:0000259" key="1">
    <source>
        <dbReference type="Pfam" id="PF13976"/>
    </source>
</evidence>